<evidence type="ECO:0000313" key="8">
    <source>
        <dbReference type="EMBL" id="EKC34645.1"/>
    </source>
</evidence>
<dbReference type="SMART" id="SM00355">
    <property type="entry name" value="ZnF_C2H2"/>
    <property type="match status" value="9"/>
</dbReference>
<feature type="compositionally biased region" description="Basic and acidic residues" evidence="6">
    <location>
        <begin position="1180"/>
        <end position="1195"/>
    </location>
</feature>
<evidence type="ECO:0000256" key="4">
    <source>
        <dbReference type="ARBA" id="ARBA00022833"/>
    </source>
</evidence>
<feature type="region of interest" description="Disordered" evidence="6">
    <location>
        <begin position="1161"/>
        <end position="1204"/>
    </location>
</feature>
<evidence type="ECO:0000256" key="5">
    <source>
        <dbReference type="SAM" id="Coils"/>
    </source>
</evidence>
<keyword evidence="4" id="KW-0862">Zinc</keyword>
<dbReference type="InterPro" id="IPR013087">
    <property type="entry name" value="Znf_C2H2_type"/>
</dbReference>
<feature type="compositionally biased region" description="Basic and acidic residues" evidence="6">
    <location>
        <begin position="1161"/>
        <end position="1170"/>
    </location>
</feature>
<feature type="compositionally biased region" description="Basic and acidic residues" evidence="6">
    <location>
        <begin position="273"/>
        <end position="331"/>
    </location>
</feature>
<feature type="region of interest" description="Disordered" evidence="6">
    <location>
        <begin position="237"/>
        <end position="331"/>
    </location>
</feature>
<evidence type="ECO:0000256" key="2">
    <source>
        <dbReference type="ARBA" id="ARBA00022737"/>
    </source>
</evidence>
<feature type="compositionally biased region" description="Polar residues" evidence="6">
    <location>
        <begin position="13"/>
        <end position="44"/>
    </location>
</feature>
<feature type="coiled-coil region" evidence="5">
    <location>
        <begin position="608"/>
        <end position="635"/>
    </location>
</feature>
<reference evidence="8" key="1">
    <citation type="journal article" date="2012" name="Nature">
        <title>The oyster genome reveals stress adaptation and complexity of shell formation.</title>
        <authorList>
            <person name="Zhang G."/>
            <person name="Fang X."/>
            <person name="Guo X."/>
            <person name="Li L."/>
            <person name="Luo R."/>
            <person name="Xu F."/>
            <person name="Yang P."/>
            <person name="Zhang L."/>
            <person name="Wang X."/>
            <person name="Qi H."/>
            <person name="Xiong Z."/>
            <person name="Que H."/>
            <person name="Xie Y."/>
            <person name="Holland P.W."/>
            <person name="Paps J."/>
            <person name="Zhu Y."/>
            <person name="Wu F."/>
            <person name="Chen Y."/>
            <person name="Wang J."/>
            <person name="Peng C."/>
            <person name="Meng J."/>
            <person name="Yang L."/>
            <person name="Liu J."/>
            <person name="Wen B."/>
            <person name="Zhang N."/>
            <person name="Huang Z."/>
            <person name="Zhu Q."/>
            <person name="Feng Y."/>
            <person name="Mount A."/>
            <person name="Hedgecock D."/>
            <person name="Xu Z."/>
            <person name="Liu Y."/>
            <person name="Domazet-Loso T."/>
            <person name="Du Y."/>
            <person name="Sun X."/>
            <person name="Zhang S."/>
            <person name="Liu B."/>
            <person name="Cheng P."/>
            <person name="Jiang X."/>
            <person name="Li J."/>
            <person name="Fan D."/>
            <person name="Wang W."/>
            <person name="Fu W."/>
            <person name="Wang T."/>
            <person name="Wang B."/>
            <person name="Zhang J."/>
            <person name="Peng Z."/>
            <person name="Li Y."/>
            <person name="Li N."/>
            <person name="Wang J."/>
            <person name="Chen M."/>
            <person name="He Y."/>
            <person name="Tan F."/>
            <person name="Song X."/>
            <person name="Zheng Q."/>
            <person name="Huang R."/>
            <person name="Yang H."/>
            <person name="Du X."/>
            <person name="Chen L."/>
            <person name="Yang M."/>
            <person name="Gaffney P.M."/>
            <person name="Wang S."/>
            <person name="Luo L."/>
            <person name="She Z."/>
            <person name="Ming Y."/>
            <person name="Huang W."/>
            <person name="Zhang S."/>
            <person name="Huang B."/>
            <person name="Zhang Y."/>
            <person name="Qu T."/>
            <person name="Ni P."/>
            <person name="Miao G."/>
            <person name="Wang J."/>
            <person name="Wang Q."/>
            <person name="Steinberg C.E."/>
            <person name="Wang H."/>
            <person name="Li N."/>
            <person name="Qian L."/>
            <person name="Zhang G."/>
            <person name="Li Y."/>
            <person name="Yang H."/>
            <person name="Liu X."/>
            <person name="Wang J."/>
            <person name="Yin Y."/>
            <person name="Wang J."/>
        </authorList>
    </citation>
    <scope>NUCLEOTIDE SEQUENCE [LARGE SCALE GENOMIC DNA]</scope>
    <source>
        <strain evidence="8">05x7-T-G4-1.051#20</strain>
    </source>
</reference>
<evidence type="ECO:0000256" key="3">
    <source>
        <dbReference type="ARBA" id="ARBA00022771"/>
    </source>
</evidence>
<feature type="region of interest" description="Disordered" evidence="6">
    <location>
        <begin position="1"/>
        <end position="202"/>
    </location>
</feature>
<dbReference type="AlphaFoldDB" id="K1R0N1"/>
<feature type="compositionally biased region" description="Polar residues" evidence="6">
    <location>
        <begin position="78"/>
        <end position="87"/>
    </location>
</feature>
<dbReference type="PROSITE" id="PS00028">
    <property type="entry name" value="ZINC_FINGER_C2H2_1"/>
    <property type="match status" value="3"/>
</dbReference>
<sequence length="1204" mass="134395">MSKAVYKKATMEDNGTNGDINTDSDQSPLSVKESSIQPLSTSRKVIQLKIDNPLLTNGDVDDDVDDPFCIKPSVIKPQENSSRPQDVQNDEPKQNGPSKSKEADEVSSVSDEKSLPNGEIASQLTSEIKNNDSDKSSSRSDEIMEDISSEMKEIEGSEKSPKEERLDHSTEKIEEDLDKSKDSEQSSVNEDPEHSKIASKLDLDVESVKYFMSTDSKDSTDDGTALSRSDKVDLNESVISVSEDNSSVVESNTSEVVPELICSSGEEEQSGGDLKKSDGIISEHKVDIADKVDESKDSERAEVAMEVDSHDGKKECSVKDDSKEKANSDEKIDSDGKIFEMKKFDKLKENEKVMCQNKNEHSVDGSTKKEEEDASETVGKVKDIDGSDILITINEDSDKDEESSSQVGTIDIPISSVQQMPRVTSTVKDDVVIVDLSDDKPPPPVKPKPPVVPIKPGMVTVGPNGQHYVQHVIHCLDGRKQIIQVPVTSSQNMGPTKVSGVYTSLLNRAIASSVSHSQTTQKQRSPEEYIHPDDLIPQSSMEMIALAKYDAVHKNFDNTFWSGSCPVKGDISTMTKVLQDLGGDIVKQSAYSQIVEVQGRKAEQGKLGDKEKENLERMKKVVKELKEKYKHLELNYTKCAGCNFVTESKNVMAFHKEHPHMDPPLDPYGFLKCPQDGCDFKSTAIPEVYAQHMDEEHSVKARIYDKPDPFKCHLCFFETKAKSNLTRHRFKCDKQFKLGHNLHPSYADINFCLKNAMYKSQIAAKSRNNQVLTAARQPAQPPMIRPKIAITKPTAPLLPQGPRNSQVPVMIPLSQAQMSQLKMPKVRPGMTPVLVPMGPVNQSVAMKPHAPTVGEMLRQQKQQQVVVNRPVAPKPSAPSGQQAGFEVCEICGGYVKDRMSLQIHFFYAHKVDLPAVLFQKNSPQFRCNVCQAPFWTAMGLTKHRQSSRHFDTVIQSAKPEIRCWICFQQPDNLYSHLQSFHKLNPNECMILRRCMFCAIQTRTRKDLELHMATTHGILIKGTPSSVATSSSQPTKPPAARSNFCVFCSKQFPDNTQLTLHCLRDHATCSGCGMVVARAADLVKHACKSTGRKCPICGLKNLKQAFYNKHIHTHLKKCYVKVKRLSEKEIEKAMGKERKAKMDLEKQREIFTKLESEIWDEIQNRKKRDDGDSTNTKKRRSNDSDKSTSKKAKLETDSQNVVVLE</sequence>
<feature type="compositionally biased region" description="Basic and acidic residues" evidence="6">
    <location>
        <begin position="149"/>
        <end position="184"/>
    </location>
</feature>
<accession>K1R0N1</accession>
<feature type="region of interest" description="Disordered" evidence="6">
    <location>
        <begin position="353"/>
        <end position="378"/>
    </location>
</feature>
<dbReference type="PANTHER" id="PTHR24409:SF295">
    <property type="entry name" value="AZ2-RELATED"/>
    <property type="match status" value="1"/>
</dbReference>
<feature type="compositionally biased region" description="Low complexity" evidence="6">
    <location>
        <begin position="237"/>
        <end position="259"/>
    </location>
</feature>
<feature type="domain" description="C2H2-type" evidence="7">
    <location>
        <begin position="927"/>
        <end position="949"/>
    </location>
</feature>
<evidence type="ECO:0000256" key="1">
    <source>
        <dbReference type="ARBA" id="ARBA00022723"/>
    </source>
</evidence>
<organism evidence="8">
    <name type="scientific">Magallana gigas</name>
    <name type="common">Pacific oyster</name>
    <name type="synonym">Crassostrea gigas</name>
    <dbReference type="NCBI Taxonomy" id="29159"/>
    <lineage>
        <taxon>Eukaryota</taxon>
        <taxon>Metazoa</taxon>
        <taxon>Spiralia</taxon>
        <taxon>Lophotrochozoa</taxon>
        <taxon>Mollusca</taxon>
        <taxon>Bivalvia</taxon>
        <taxon>Autobranchia</taxon>
        <taxon>Pteriomorphia</taxon>
        <taxon>Ostreida</taxon>
        <taxon>Ostreoidea</taxon>
        <taxon>Ostreidae</taxon>
        <taxon>Magallana</taxon>
    </lineage>
</organism>
<name>K1R0N1_MAGGI</name>
<gene>
    <name evidence="8" type="ORF">CGI_10023184</name>
</gene>
<dbReference type="HOGENOM" id="CLU_270430_0_0_1"/>
<keyword evidence="1" id="KW-0479">Metal-binding</keyword>
<evidence type="ECO:0000259" key="7">
    <source>
        <dbReference type="PROSITE" id="PS00028"/>
    </source>
</evidence>
<dbReference type="GO" id="GO:0000981">
    <property type="term" value="F:DNA-binding transcription factor activity, RNA polymerase II-specific"/>
    <property type="evidence" value="ECO:0007669"/>
    <property type="project" value="TreeGrafter"/>
</dbReference>
<feature type="domain" description="C2H2-type" evidence="7">
    <location>
        <begin position="888"/>
        <end position="909"/>
    </location>
</feature>
<dbReference type="GO" id="GO:0000977">
    <property type="term" value="F:RNA polymerase II transcription regulatory region sequence-specific DNA binding"/>
    <property type="evidence" value="ECO:0007669"/>
    <property type="project" value="TreeGrafter"/>
</dbReference>
<dbReference type="PANTHER" id="PTHR24409">
    <property type="entry name" value="ZINC FINGER PROTEIN 142"/>
    <property type="match status" value="1"/>
</dbReference>
<feature type="domain" description="C2H2-type" evidence="7">
    <location>
        <begin position="1044"/>
        <end position="1065"/>
    </location>
</feature>
<dbReference type="EMBL" id="JH816714">
    <property type="protein sequence ID" value="EKC34645.1"/>
    <property type="molecule type" value="Genomic_DNA"/>
</dbReference>
<evidence type="ECO:0000256" key="6">
    <source>
        <dbReference type="SAM" id="MobiDB-lite"/>
    </source>
</evidence>
<feature type="compositionally biased region" description="Basic and acidic residues" evidence="6">
    <location>
        <begin position="353"/>
        <end position="371"/>
    </location>
</feature>
<dbReference type="GO" id="GO:0008270">
    <property type="term" value="F:zinc ion binding"/>
    <property type="evidence" value="ECO:0007669"/>
    <property type="project" value="UniProtKB-KW"/>
</dbReference>
<feature type="compositionally biased region" description="Basic and acidic residues" evidence="6">
    <location>
        <begin position="99"/>
        <end position="114"/>
    </location>
</feature>
<feature type="compositionally biased region" description="Basic and acidic residues" evidence="6">
    <location>
        <begin position="129"/>
        <end position="142"/>
    </location>
</feature>
<dbReference type="InParanoid" id="K1R0N1"/>
<protein>
    <submittedName>
        <fullName evidence="8">MOG interacting and ectopic P-granules protein 1</fullName>
    </submittedName>
</protein>
<keyword evidence="5" id="KW-0175">Coiled coil</keyword>
<dbReference type="GO" id="GO:0005634">
    <property type="term" value="C:nucleus"/>
    <property type="evidence" value="ECO:0007669"/>
    <property type="project" value="TreeGrafter"/>
</dbReference>
<feature type="compositionally biased region" description="Basic and acidic residues" evidence="6">
    <location>
        <begin position="191"/>
        <end position="202"/>
    </location>
</feature>
<keyword evidence="2" id="KW-0677">Repeat</keyword>
<keyword evidence="3" id="KW-0863">Zinc-finger</keyword>
<proteinExistence type="predicted"/>